<sequence length="609" mass="69035">MARATQSSDLEFHIRNNYPWSKLPPSVKQSLGNSQREWERNVFEFSVENQLRYKGNLVRHVRKDQKKYYEDLLSHSRENLMLYPYHLADVIVKGLRITPFGFYIEMMKDVMSKEKSYDSLPNFAAADCLRLLGIGRNQYIDLMNQCRSSRKFFRKRPVRDLLPMKPVSLKVLDPWWTVQVGFVTEDDVKACSQAEHDVIDELIDLDGKPRCAGEMDKNIVQSLYTKGFIYLDVPINDTDCIVVPPLENFVMNRVLGDYFETLLYKIFVSIDEHTNIAELSNVLQIDLQLVKDAVSVYCRLGFAFRKDSETEDVELHPSWQNINSLSPRRSYSRENILIDLNGTATSSETSSVNDAMDGDSSPAQCATPTLDMVNGPGKRIAFLFDSALTAFLMMGNLSPGLKNHAVTMFEVGKLSDESLDSLLLELEKVRSKVGREAEDEAEGEAERYFHHAITLRNTLLFLRYNKELFKNDETLPPMGLDMLRCESLNSLDAAACSRVLQKNYSVLLSMAPLSSEIRPIVSCDPPHIGPAIPEVNSVWFKLFLYETTGSGPPSMLIVKGSRLRRLPKIFEGFDRLLIATWGHDPTPVPVSNVLVALNDALTHSAVLIQ</sequence>
<dbReference type="Pfam" id="PF14647">
    <property type="entry name" value="FAM91_N"/>
    <property type="match status" value="1"/>
</dbReference>
<dbReference type="InterPro" id="IPR028091">
    <property type="entry name" value="FAM91_N_dom"/>
</dbReference>
<dbReference type="Proteomes" id="UP001152795">
    <property type="component" value="Unassembled WGS sequence"/>
</dbReference>
<dbReference type="InterPro" id="IPR039199">
    <property type="entry name" value="FAM91"/>
</dbReference>
<name>A0A6S7H734_PARCT</name>
<evidence type="ECO:0000313" key="2">
    <source>
        <dbReference type="EMBL" id="CAB4000534.1"/>
    </source>
</evidence>
<accession>A0A6S7H734</accession>
<protein>
    <submittedName>
        <fullName evidence="2">Uncharacterized protein</fullName>
    </submittedName>
</protein>
<feature type="non-terminal residue" evidence="2">
    <location>
        <position position="609"/>
    </location>
</feature>
<reference evidence="2" key="1">
    <citation type="submission" date="2020-04" db="EMBL/GenBank/DDBJ databases">
        <authorList>
            <person name="Alioto T."/>
            <person name="Alioto T."/>
            <person name="Gomez Garrido J."/>
        </authorList>
    </citation>
    <scope>NUCLEOTIDE SEQUENCE</scope>
    <source>
        <strain evidence="2">A484AB</strain>
    </source>
</reference>
<organism evidence="2 3">
    <name type="scientific">Paramuricea clavata</name>
    <name type="common">Red gorgonian</name>
    <name type="synonym">Violescent sea-whip</name>
    <dbReference type="NCBI Taxonomy" id="317549"/>
    <lineage>
        <taxon>Eukaryota</taxon>
        <taxon>Metazoa</taxon>
        <taxon>Cnidaria</taxon>
        <taxon>Anthozoa</taxon>
        <taxon>Octocorallia</taxon>
        <taxon>Malacalcyonacea</taxon>
        <taxon>Plexauridae</taxon>
        <taxon>Paramuricea</taxon>
    </lineage>
</organism>
<proteinExistence type="inferred from homology"/>
<evidence type="ECO:0000313" key="3">
    <source>
        <dbReference type="Proteomes" id="UP001152795"/>
    </source>
</evidence>
<dbReference type="InterPro" id="IPR028097">
    <property type="entry name" value="FAM91_C_dom"/>
</dbReference>
<dbReference type="AlphaFoldDB" id="A0A6S7H734"/>
<evidence type="ECO:0000256" key="1">
    <source>
        <dbReference type="ARBA" id="ARBA00010319"/>
    </source>
</evidence>
<dbReference type="PANTHER" id="PTHR28441">
    <property type="entry name" value="PROTEIN FAM91A1"/>
    <property type="match status" value="1"/>
</dbReference>
<dbReference type="PANTHER" id="PTHR28441:SF2">
    <property type="entry name" value="PROTEIN FAM91A1"/>
    <property type="match status" value="1"/>
</dbReference>
<comment type="caution">
    <text evidence="2">The sequence shown here is derived from an EMBL/GenBank/DDBJ whole genome shotgun (WGS) entry which is preliminary data.</text>
</comment>
<comment type="similarity">
    <text evidence="1">Belongs to the FAM91 family.</text>
</comment>
<dbReference type="Pfam" id="PF14648">
    <property type="entry name" value="FAM91_C"/>
    <property type="match status" value="1"/>
</dbReference>
<dbReference type="EMBL" id="CACRXK020003859">
    <property type="protein sequence ID" value="CAB4000534.1"/>
    <property type="molecule type" value="Genomic_DNA"/>
</dbReference>
<keyword evidence="3" id="KW-1185">Reference proteome</keyword>
<dbReference type="OrthoDB" id="5949424at2759"/>
<gene>
    <name evidence="2" type="ORF">PACLA_8A050024</name>
</gene>